<accession>A0A4R3ZNN8</accession>
<sequence>MIKPGWLISLVFVGLFVYLCLTTLAPWQLNKYEALQQRNAQLFESTVAAPSALQDVVGRDGDLGDSEWLLVTTSGRYLPIEDVLLRMQSVDGELVYQALSVFRTDAGDNLLVNRGWVRVGEDNTVPEFPPVSSGQITITARLRMPMEGPAEAIVLHDWNMVRNINPQAIGEIVDVDLAAHYLQLPGGQPGSLEPMPVPSVESGPYLSYGLQWMAFGVLAPVGLGYFVWSELRQRRRLDHEDTDDDVADSSQSPPEGEHRGTAEHASAAQPGDTVAGEGQASEVVDSDRLVAAAMRDRYGDRFATEHRRQWRRGDRFDA</sequence>
<evidence type="ECO:0000256" key="1">
    <source>
        <dbReference type="RuleBase" id="RU363076"/>
    </source>
</evidence>
<dbReference type="Pfam" id="PF02104">
    <property type="entry name" value="SURF1"/>
    <property type="match status" value="1"/>
</dbReference>
<feature type="region of interest" description="Disordered" evidence="2">
    <location>
        <begin position="238"/>
        <end position="287"/>
    </location>
</feature>
<comment type="subcellular location">
    <subcellularLocation>
        <location evidence="1">Cell membrane</location>
        <topology evidence="1">Multi-pass membrane protein</topology>
    </subcellularLocation>
</comment>
<keyword evidence="1" id="KW-0812">Transmembrane</keyword>
<keyword evidence="1" id="KW-0472">Membrane</keyword>
<evidence type="ECO:0000313" key="4">
    <source>
        <dbReference type="Proteomes" id="UP000295805"/>
    </source>
</evidence>
<dbReference type="GO" id="GO:0005886">
    <property type="term" value="C:plasma membrane"/>
    <property type="evidence" value="ECO:0007669"/>
    <property type="project" value="UniProtKB-SubCell"/>
</dbReference>
<name>A0A4R3ZNN8_9ACTN</name>
<proteinExistence type="inferred from homology"/>
<dbReference type="AlphaFoldDB" id="A0A4R3ZNN8"/>
<evidence type="ECO:0000256" key="2">
    <source>
        <dbReference type="SAM" id="MobiDB-lite"/>
    </source>
</evidence>
<dbReference type="Proteomes" id="UP000295805">
    <property type="component" value="Unassembled WGS sequence"/>
</dbReference>
<comment type="similarity">
    <text evidence="1">Belongs to the SURF1 family.</text>
</comment>
<keyword evidence="1" id="KW-1003">Cell membrane</keyword>
<dbReference type="EMBL" id="SMCX01000035">
    <property type="protein sequence ID" value="TCW19927.1"/>
    <property type="molecule type" value="Genomic_DNA"/>
</dbReference>
<dbReference type="PROSITE" id="PS50895">
    <property type="entry name" value="SURF1"/>
    <property type="match status" value="1"/>
</dbReference>
<protein>
    <recommendedName>
        <fullName evidence="1">SURF1-like protein</fullName>
    </recommendedName>
</protein>
<keyword evidence="1" id="KW-1133">Transmembrane helix</keyword>
<dbReference type="InterPro" id="IPR002994">
    <property type="entry name" value="Surf1/Shy1"/>
</dbReference>
<evidence type="ECO:0000313" key="3">
    <source>
        <dbReference type="EMBL" id="TCW19927.1"/>
    </source>
</evidence>
<comment type="caution">
    <text evidence="3">The sequence shown here is derived from an EMBL/GenBank/DDBJ whole genome shotgun (WGS) entry which is preliminary data.</text>
</comment>
<feature type="transmembrane region" description="Helical" evidence="1">
    <location>
        <begin position="7"/>
        <end position="29"/>
    </location>
</feature>
<reference evidence="3 4" key="1">
    <citation type="submission" date="2019-03" db="EMBL/GenBank/DDBJ databases">
        <title>Root nodule microbial communities of legume samples collected from USA, Mexico and Botswana.</title>
        <authorList>
            <person name="Hirsch A."/>
        </authorList>
    </citation>
    <scope>NUCLEOTIDE SEQUENCE [LARGE SCALE GENOMIC DNA]</scope>
    <source>
        <strain evidence="3 4">55</strain>
    </source>
</reference>
<dbReference type="CDD" id="cd06662">
    <property type="entry name" value="SURF1"/>
    <property type="match status" value="1"/>
</dbReference>
<gene>
    <name evidence="3" type="ORF">EDD19_1356</name>
</gene>
<feature type="transmembrane region" description="Helical" evidence="1">
    <location>
        <begin position="205"/>
        <end position="228"/>
    </location>
</feature>
<organism evidence="3 4">
    <name type="scientific">Dietzia cinnamea</name>
    <dbReference type="NCBI Taxonomy" id="321318"/>
    <lineage>
        <taxon>Bacteria</taxon>
        <taxon>Bacillati</taxon>
        <taxon>Actinomycetota</taxon>
        <taxon>Actinomycetes</taxon>
        <taxon>Mycobacteriales</taxon>
        <taxon>Dietziaceae</taxon>
        <taxon>Dietzia</taxon>
    </lineage>
</organism>